<evidence type="ECO:0000313" key="2">
    <source>
        <dbReference type="EMBL" id="KAK4427825.1"/>
    </source>
</evidence>
<dbReference type="SUPFAM" id="SSF81606">
    <property type="entry name" value="PP2C-like"/>
    <property type="match status" value="1"/>
</dbReference>
<dbReference type="InterPro" id="IPR015655">
    <property type="entry name" value="PP2C"/>
</dbReference>
<name>A0AAE1YCQ2_9LAMI</name>
<dbReference type="PROSITE" id="PS51746">
    <property type="entry name" value="PPM_2"/>
    <property type="match status" value="1"/>
</dbReference>
<accession>A0AAE1YCQ2</accession>
<keyword evidence="3" id="KW-1185">Reference proteome</keyword>
<feature type="domain" description="PPM-type phosphatase" evidence="1">
    <location>
        <begin position="69"/>
        <end position="273"/>
    </location>
</feature>
<protein>
    <recommendedName>
        <fullName evidence="1">PPM-type phosphatase domain-containing protein</fullName>
    </recommendedName>
</protein>
<reference evidence="2" key="2">
    <citation type="journal article" date="2024" name="Plant">
        <title>Genomic evolution and insights into agronomic trait innovations of Sesamum species.</title>
        <authorList>
            <person name="Miao H."/>
            <person name="Wang L."/>
            <person name="Qu L."/>
            <person name="Liu H."/>
            <person name="Sun Y."/>
            <person name="Le M."/>
            <person name="Wang Q."/>
            <person name="Wei S."/>
            <person name="Zheng Y."/>
            <person name="Lin W."/>
            <person name="Duan Y."/>
            <person name="Cao H."/>
            <person name="Xiong S."/>
            <person name="Wang X."/>
            <person name="Wei L."/>
            <person name="Li C."/>
            <person name="Ma Q."/>
            <person name="Ju M."/>
            <person name="Zhao R."/>
            <person name="Li G."/>
            <person name="Mu C."/>
            <person name="Tian Q."/>
            <person name="Mei H."/>
            <person name="Zhang T."/>
            <person name="Gao T."/>
            <person name="Zhang H."/>
        </authorList>
    </citation>
    <scope>NUCLEOTIDE SEQUENCE</scope>
    <source>
        <strain evidence="2">3651</strain>
    </source>
</reference>
<evidence type="ECO:0000313" key="3">
    <source>
        <dbReference type="Proteomes" id="UP001293254"/>
    </source>
</evidence>
<dbReference type="GO" id="GO:0004722">
    <property type="term" value="F:protein serine/threonine phosphatase activity"/>
    <property type="evidence" value="ECO:0007669"/>
    <property type="project" value="InterPro"/>
</dbReference>
<dbReference type="PANTHER" id="PTHR47992">
    <property type="entry name" value="PROTEIN PHOSPHATASE"/>
    <property type="match status" value="1"/>
</dbReference>
<reference evidence="2" key="1">
    <citation type="submission" date="2020-06" db="EMBL/GenBank/DDBJ databases">
        <authorList>
            <person name="Li T."/>
            <person name="Hu X."/>
            <person name="Zhang T."/>
            <person name="Song X."/>
            <person name="Zhang H."/>
            <person name="Dai N."/>
            <person name="Sheng W."/>
            <person name="Hou X."/>
            <person name="Wei L."/>
        </authorList>
    </citation>
    <scope>NUCLEOTIDE SEQUENCE</scope>
    <source>
        <strain evidence="2">3651</strain>
        <tissue evidence="2">Leaf</tissue>
    </source>
</reference>
<dbReference type="Proteomes" id="UP001293254">
    <property type="component" value="Unassembled WGS sequence"/>
</dbReference>
<dbReference type="CDD" id="cd00143">
    <property type="entry name" value="PP2Cc"/>
    <property type="match status" value="1"/>
</dbReference>
<proteinExistence type="predicted"/>
<dbReference type="Gene3D" id="3.60.40.10">
    <property type="entry name" value="PPM-type phosphatase domain"/>
    <property type="match status" value="2"/>
</dbReference>
<gene>
    <name evidence="2" type="ORF">Salat_1551500</name>
</gene>
<dbReference type="EMBL" id="JACGWO010000005">
    <property type="protein sequence ID" value="KAK4427825.1"/>
    <property type="molecule type" value="Genomic_DNA"/>
</dbReference>
<dbReference type="InterPro" id="IPR036457">
    <property type="entry name" value="PPM-type-like_dom_sf"/>
</dbReference>
<dbReference type="Pfam" id="PF00481">
    <property type="entry name" value="PP2C"/>
    <property type="match status" value="2"/>
</dbReference>
<dbReference type="SMART" id="SM00332">
    <property type="entry name" value="PP2Cc"/>
    <property type="match status" value="1"/>
</dbReference>
<dbReference type="AlphaFoldDB" id="A0AAE1YCQ2"/>
<comment type="caution">
    <text evidence="2">The sequence shown here is derived from an EMBL/GenBank/DDBJ whole genome shotgun (WGS) entry which is preliminary data.</text>
</comment>
<sequence length="274" mass="31213">MGLRNFHLKIKKYHEFGQGIKLRRFLPGNGRRKTKETENGKRVSWMMHVSHGYHVVELDKPCTNARDFDSSVLVQREQMEECELWFFGVFEDGIGEGITKYLQSHFFDKTMPKELRMGKKSKEAMERAHLNARTQLRDRDEPEETAWKLGSASAMVINGEKLVMAYMGDYSGVICRDGALRVPKLHKLGGESRTISSTKSSKGSELVVGSERIDSETEFVILASSGVWEVMRHQEAVNLIRHIEDPQAAAECLATEALTRMSRSKISCLIIRFD</sequence>
<evidence type="ECO:0000259" key="1">
    <source>
        <dbReference type="PROSITE" id="PS51746"/>
    </source>
</evidence>
<dbReference type="InterPro" id="IPR001932">
    <property type="entry name" value="PPM-type_phosphatase-like_dom"/>
</dbReference>
<organism evidence="2 3">
    <name type="scientific">Sesamum alatum</name>
    <dbReference type="NCBI Taxonomy" id="300844"/>
    <lineage>
        <taxon>Eukaryota</taxon>
        <taxon>Viridiplantae</taxon>
        <taxon>Streptophyta</taxon>
        <taxon>Embryophyta</taxon>
        <taxon>Tracheophyta</taxon>
        <taxon>Spermatophyta</taxon>
        <taxon>Magnoliopsida</taxon>
        <taxon>eudicotyledons</taxon>
        <taxon>Gunneridae</taxon>
        <taxon>Pentapetalae</taxon>
        <taxon>asterids</taxon>
        <taxon>lamiids</taxon>
        <taxon>Lamiales</taxon>
        <taxon>Pedaliaceae</taxon>
        <taxon>Sesamum</taxon>
    </lineage>
</organism>